<evidence type="ECO:0000256" key="1">
    <source>
        <dbReference type="SAM" id="SignalP"/>
    </source>
</evidence>
<feature type="chain" id="PRO_5027992554" description="DUF2845 domain-containing protein" evidence="1">
    <location>
        <begin position="24"/>
        <end position="101"/>
    </location>
</feature>
<dbReference type="InterPro" id="IPR021268">
    <property type="entry name" value="DUF2845"/>
</dbReference>
<dbReference type="AlphaFoldDB" id="A0A6S5S208"/>
<keyword evidence="1" id="KW-0732">Signal</keyword>
<accession>A0A6S5S208</accession>
<dbReference type="Pfam" id="PF11006">
    <property type="entry name" value="DUF2845"/>
    <property type="match status" value="1"/>
</dbReference>
<dbReference type="EMBL" id="AP022213">
    <property type="protein sequence ID" value="BBT18439.1"/>
    <property type="molecule type" value="Genomic_DNA"/>
</dbReference>
<organism evidence="2 3">
    <name type="scientific">Metapseudomonas otitidis</name>
    <dbReference type="NCBI Taxonomy" id="319939"/>
    <lineage>
        <taxon>Bacteria</taxon>
        <taxon>Pseudomonadati</taxon>
        <taxon>Pseudomonadota</taxon>
        <taxon>Gammaproteobacteria</taxon>
        <taxon>Pseudomonadales</taxon>
        <taxon>Pseudomonadaceae</taxon>
        <taxon>Metapseudomonas</taxon>
    </lineage>
</organism>
<dbReference type="Proteomes" id="UP000515591">
    <property type="component" value="Chromosome"/>
</dbReference>
<proteinExistence type="predicted"/>
<name>A0A6S5S208_9GAMM</name>
<sequence>MKRVVSVPLVSLCLLAMADVSYASMRCGNNLINEGAKKFEVIEKCGEPQDKEVIEPMIGTNNKTPNKSVTVENWVYGPSNGMYRYLKFIDGVLVKIESKRL</sequence>
<gene>
    <name evidence="2" type="ORF">WP8S17C03_44880</name>
</gene>
<evidence type="ECO:0000313" key="2">
    <source>
        <dbReference type="EMBL" id="BBT18439.1"/>
    </source>
</evidence>
<evidence type="ECO:0008006" key="4">
    <source>
        <dbReference type="Google" id="ProtNLM"/>
    </source>
</evidence>
<evidence type="ECO:0000313" key="3">
    <source>
        <dbReference type="Proteomes" id="UP000515591"/>
    </source>
</evidence>
<dbReference type="RefSeq" id="WP_165665917.1">
    <property type="nucleotide sequence ID" value="NZ_AP022213.1"/>
</dbReference>
<protein>
    <recommendedName>
        <fullName evidence="4">DUF2845 domain-containing protein</fullName>
    </recommendedName>
</protein>
<feature type="signal peptide" evidence="1">
    <location>
        <begin position="1"/>
        <end position="23"/>
    </location>
</feature>
<reference evidence="2 3" key="1">
    <citation type="submission" date="2019-12" db="EMBL/GenBank/DDBJ databases">
        <title>complete genome sequences of Pseudomonas otitidis str. WP8-S17-CRE-03 isolated from wastewater treatment plant effluent.</title>
        <authorList>
            <person name="Sekizuka T."/>
            <person name="Itokawa K."/>
            <person name="Yatsu K."/>
            <person name="Inamine Y."/>
            <person name="Kuroda M."/>
        </authorList>
    </citation>
    <scope>NUCLEOTIDE SEQUENCE [LARGE SCALE GENOMIC DNA]</scope>
    <source>
        <strain evidence="2 3">WP8-S17-CRE-03</strain>
    </source>
</reference>